<evidence type="ECO:0000256" key="12">
    <source>
        <dbReference type="ARBA" id="ARBA00023027"/>
    </source>
</evidence>
<dbReference type="Pfam" id="PF11905">
    <property type="entry name" value="DUF3425"/>
    <property type="match status" value="1"/>
</dbReference>
<keyword evidence="10" id="KW-0735">Signal-anchor</keyword>
<evidence type="ECO:0000256" key="16">
    <source>
        <dbReference type="ARBA" id="ARBA00051601"/>
    </source>
</evidence>
<organism evidence="20 21">
    <name type="scientific">Mortierella isabellina</name>
    <name type="common">Filamentous fungus</name>
    <name type="synonym">Umbelopsis isabellina</name>
    <dbReference type="NCBI Taxonomy" id="91625"/>
    <lineage>
        <taxon>Eukaryota</taxon>
        <taxon>Fungi</taxon>
        <taxon>Fungi incertae sedis</taxon>
        <taxon>Mucoromycota</taxon>
        <taxon>Mucoromycotina</taxon>
        <taxon>Umbelopsidomycetes</taxon>
        <taxon>Umbelopsidales</taxon>
        <taxon>Umbelopsidaceae</taxon>
        <taxon>Umbelopsis</taxon>
    </lineage>
</organism>
<evidence type="ECO:0000256" key="4">
    <source>
        <dbReference type="ARBA" id="ARBA00005100"/>
    </source>
</evidence>
<keyword evidence="17" id="KW-0175">Coiled coil</keyword>
<feature type="region of interest" description="Disordered" evidence="18">
    <location>
        <begin position="435"/>
        <end position="465"/>
    </location>
</feature>
<keyword evidence="21" id="KW-1185">Reference proteome</keyword>
<evidence type="ECO:0000256" key="7">
    <source>
        <dbReference type="ARBA" id="ARBA00022490"/>
    </source>
</evidence>
<feature type="compositionally biased region" description="Gly residues" evidence="18">
    <location>
        <begin position="48"/>
        <end position="57"/>
    </location>
</feature>
<keyword evidence="9" id="KW-0210">Decarboxylase</keyword>
<evidence type="ECO:0000313" key="20">
    <source>
        <dbReference type="EMBL" id="KAG2179886.1"/>
    </source>
</evidence>
<reference evidence="20" key="1">
    <citation type="submission" date="2020-12" db="EMBL/GenBank/DDBJ databases">
        <title>Metabolic potential, ecology and presence of endohyphal bacteria is reflected in genomic diversity of Mucoromycotina.</title>
        <authorList>
            <person name="Muszewska A."/>
            <person name="Okrasinska A."/>
            <person name="Steczkiewicz K."/>
            <person name="Drgas O."/>
            <person name="Orlowska M."/>
            <person name="Perlinska-Lenart U."/>
            <person name="Aleksandrzak-Piekarczyk T."/>
            <person name="Szatraj K."/>
            <person name="Zielenkiewicz U."/>
            <person name="Pilsyk S."/>
            <person name="Malc E."/>
            <person name="Mieczkowski P."/>
            <person name="Kruszewska J.S."/>
            <person name="Biernat P."/>
            <person name="Pawlowska J."/>
        </authorList>
    </citation>
    <scope>NUCLEOTIDE SEQUENCE</scope>
    <source>
        <strain evidence="20">WA0000067209</strain>
    </source>
</reference>
<feature type="region of interest" description="Disordered" evidence="18">
    <location>
        <begin position="602"/>
        <end position="649"/>
    </location>
</feature>
<dbReference type="GO" id="GO:0003700">
    <property type="term" value="F:DNA-binding transcription factor activity"/>
    <property type="evidence" value="ECO:0007669"/>
    <property type="project" value="InterPro"/>
</dbReference>
<dbReference type="InterPro" id="IPR016040">
    <property type="entry name" value="NAD(P)-bd_dom"/>
</dbReference>
<evidence type="ECO:0000256" key="9">
    <source>
        <dbReference type="ARBA" id="ARBA00022793"/>
    </source>
</evidence>
<dbReference type="InterPro" id="IPR004827">
    <property type="entry name" value="bZIP"/>
</dbReference>
<keyword evidence="12" id="KW-0520">NAD</keyword>
<evidence type="ECO:0000256" key="11">
    <source>
        <dbReference type="ARBA" id="ARBA00022989"/>
    </source>
</evidence>
<dbReference type="GO" id="GO:0070403">
    <property type="term" value="F:NAD+ binding"/>
    <property type="evidence" value="ECO:0007669"/>
    <property type="project" value="InterPro"/>
</dbReference>
<feature type="region of interest" description="Disordered" evidence="18">
    <location>
        <begin position="38"/>
        <end position="61"/>
    </location>
</feature>
<dbReference type="AlphaFoldDB" id="A0A8H7UBW6"/>
<feature type="domain" description="BZIP" evidence="19">
    <location>
        <begin position="463"/>
        <end position="477"/>
    </location>
</feature>
<evidence type="ECO:0000256" key="1">
    <source>
        <dbReference type="ARBA" id="ARBA00001911"/>
    </source>
</evidence>
<comment type="pathway">
    <text evidence="4">Nucleotide-sugar biosynthesis; UDP-alpha-D-xylose biosynthesis; UDP-alpha-D-xylose from UDP-alpha-D-glucuronate: step 1/1.</text>
</comment>
<dbReference type="EC" id="4.1.1.35" evidence="6"/>
<comment type="caution">
    <text evidence="20">The sequence shown here is derived from an EMBL/GenBank/DDBJ whole genome shotgun (WGS) entry which is preliminary data.</text>
</comment>
<dbReference type="GO" id="GO:0032580">
    <property type="term" value="C:Golgi cisterna membrane"/>
    <property type="evidence" value="ECO:0007669"/>
    <property type="project" value="UniProtKB-SubCell"/>
</dbReference>
<dbReference type="UniPathway" id="UPA00796">
    <property type="reaction ID" value="UER00771"/>
</dbReference>
<comment type="catalytic activity">
    <reaction evidence="16">
        <text>UDP-alpha-D-glucuronate + H(+) = UDP-alpha-D-xylose + CO2</text>
        <dbReference type="Rhea" id="RHEA:23916"/>
        <dbReference type="ChEBI" id="CHEBI:15378"/>
        <dbReference type="ChEBI" id="CHEBI:16526"/>
        <dbReference type="ChEBI" id="CHEBI:57632"/>
        <dbReference type="ChEBI" id="CHEBI:58052"/>
        <dbReference type="EC" id="4.1.1.35"/>
    </reaction>
</comment>
<dbReference type="Gene3D" id="3.40.50.720">
    <property type="entry name" value="NAD(P)-binding Rossmann-like Domain"/>
    <property type="match status" value="1"/>
</dbReference>
<dbReference type="PROSITE" id="PS00036">
    <property type="entry name" value="BZIP_BASIC"/>
    <property type="match status" value="1"/>
</dbReference>
<evidence type="ECO:0000256" key="17">
    <source>
        <dbReference type="SAM" id="Coils"/>
    </source>
</evidence>
<keyword evidence="8" id="KW-0812">Transmembrane</keyword>
<dbReference type="Pfam" id="PF16363">
    <property type="entry name" value="GDP_Man_Dehyd"/>
    <property type="match status" value="1"/>
</dbReference>
<dbReference type="Proteomes" id="UP000654370">
    <property type="component" value="Unassembled WGS sequence"/>
</dbReference>
<name>A0A8H7UBW6_MORIS</name>
<evidence type="ECO:0000256" key="2">
    <source>
        <dbReference type="ARBA" id="ARBA00004447"/>
    </source>
</evidence>
<dbReference type="SUPFAM" id="SSF57959">
    <property type="entry name" value="Leucine zipper domain"/>
    <property type="match status" value="1"/>
</dbReference>
<feature type="compositionally biased region" description="Polar residues" evidence="18">
    <location>
        <begin position="615"/>
        <end position="649"/>
    </location>
</feature>
<evidence type="ECO:0000256" key="18">
    <source>
        <dbReference type="SAM" id="MobiDB-lite"/>
    </source>
</evidence>
<evidence type="ECO:0000256" key="5">
    <source>
        <dbReference type="ARBA" id="ARBA00007505"/>
    </source>
</evidence>
<dbReference type="InterPro" id="IPR046347">
    <property type="entry name" value="bZIP_sf"/>
</dbReference>
<comment type="cofactor">
    <cofactor evidence="1">
        <name>NAD(+)</name>
        <dbReference type="ChEBI" id="CHEBI:57540"/>
    </cofactor>
</comment>
<dbReference type="SUPFAM" id="SSF51735">
    <property type="entry name" value="NAD(P)-binding Rossmann-fold domains"/>
    <property type="match status" value="1"/>
</dbReference>
<evidence type="ECO:0000256" key="3">
    <source>
        <dbReference type="ARBA" id="ARBA00004496"/>
    </source>
</evidence>
<gene>
    <name evidence="20" type="ORF">INT43_003672</name>
</gene>
<dbReference type="GO" id="GO:0033320">
    <property type="term" value="P:UDP-D-xylose biosynthetic process"/>
    <property type="evidence" value="ECO:0007669"/>
    <property type="project" value="UniProtKB-UniPathway"/>
</dbReference>
<evidence type="ECO:0000313" key="21">
    <source>
        <dbReference type="Proteomes" id="UP000654370"/>
    </source>
</evidence>
<dbReference type="SMART" id="SM00338">
    <property type="entry name" value="BRLZ"/>
    <property type="match status" value="1"/>
</dbReference>
<evidence type="ECO:0000256" key="10">
    <source>
        <dbReference type="ARBA" id="ARBA00022968"/>
    </source>
</evidence>
<keyword evidence="11" id="KW-1133">Transmembrane helix</keyword>
<evidence type="ECO:0000256" key="8">
    <source>
        <dbReference type="ARBA" id="ARBA00022692"/>
    </source>
</evidence>
<keyword evidence="13" id="KW-0333">Golgi apparatus</keyword>
<dbReference type="GO" id="GO:0042732">
    <property type="term" value="P:D-xylose metabolic process"/>
    <property type="evidence" value="ECO:0007669"/>
    <property type="project" value="InterPro"/>
</dbReference>
<dbReference type="GO" id="GO:0048040">
    <property type="term" value="F:UDP-glucuronate decarboxylase activity"/>
    <property type="evidence" value="ECO:0007669"/>
    <property type="project" value="UniProtKB-EC"/>
</dbReference>
<sequence>MVDSEQIGNNAENTAGQADMLNKLKQSLKSGNALNVSAKEGEASNGGNAIGGQGGNNGKKRVTNVGHKVVGSDVELDTLRQLYLPKDPTDRIVHDDGTVSFIHAKSFLPVRMLRASERQRILVTGGAGFVGSHLVDRLMLMGHEVIVMDNFFTGTKTNVQHWIGHPHFDLVRHDVVDPFMIEVNQIYHLACPASPPHYQYNPTKTVKTSVMGTINMLGLAKRTKARFLLTSTSEVYGDPEEHPQKETYWGHVNPIGPRACYDEGKRIAETLTYSYMRQNDVDVRVARIFNTFGPRMSPADGRVVSNFIIQALKGEQLTIYGDGQQTRSFQYVHDLVDGLILLMNKNFTEPVNLGNPEEYSITDFAEMIRNRVSPETPIKNLPATMDDPKKRKPDVTRAITYLGWRPAFSVQQGLEETIECMDPMQLLMHQNTMYDDDFDQDDQDFNSPKRPGRKPMPTSAAARKAQNREAQRAFRERKERHLKDMEETVKKLRTDRRATLRQRDAYKSRAEQLRIQNWYLKGLILTLQLVCMQHKVVIPPHSPFLNEDALCEIAKVVAPEVIESYVKAASPSGITKGDVELPVKPEPTTSNDAIYIDEDMAPDSPYSPAPRMEPNWQTQQHKGTNVKQEDNNISTTDFNNSASEQQPPRQVNLAAIQHIKLKIAMDEFFTSTQSPTTGMQPTILQLAVTHDPRIDLVPTAYMRDRMILFQDLYDIDELVETLVQGAAFMGGDPTDKMCWLVPRELVTKYWYLASASHDLNVIGSPKAQARLAAIRNNESNMVAHMSVPISPRADMGHQNSNRREYFESIPPINSLSPMDSMSPSNQSFYPQQNNYPLPPR</sequence>
<proteinExistence type="inferred from homology"/>
<feature type="coiled-coil region" evidence="17">
    <location>
        <begin position="475"/>
        <end position="502"/>
    </location>
</feature>
<evidence type="ECO:0000256" key="15">
    <source>
        <dbReference type="ARBA" id="ARBA00023239"/>
    </source>
</evidence>
<protein>
    <recommendedName>
        <fullName evidence="6">UDP-glucuronate decarboxylase</fullName>
        <ecNumber evidence="6">4.1.1.35</ecNumber>
    </recommendedName>
</protein>
<dbReference type="OrthoDB" id="331544at2759"/>
<accession>A0A8H7UBW6</accession>
<dbReference type="InterPro" id="IPR021833">
    <property type="entry name" value="DUF3425"/>
</dbReference>
<dbReference type="FunFam" id="3.40.50.720:FF:000150">
    <property type="entry name" value="UDP-glucuronic acid decarboxylase 6"/>
    <property type="match status" value="1"/>
</dbReference>
<dbReference type="PANTHER" id="PTHR43078:SF6">
    <property type="entry name" value="UDP-GLUCURONIC ACID DECARBOXYLASE 1"/>
    <property type="match status" value="1"/>
</dbReference>
<evidence type="ECO:0000256" key="6">
    <source>
        <dbReference type="ARBA" id="ARBA00012290"/>
    </source>
</evidence>
<evidence type="ECO:0000259" key="19">
    <source>
        <dbReference type="PROSITE" id="PS00036"/>
    </source>
</evidence>
<dbReference type="EMBL" id="JAEPQZ010000006">
    <property type="protein sequence ID" value="KAG2179886.1"/>
    <property type="molecule type" value="Genomic_DNA"/>
</dbReference>
<dbReference type="CDD" id="cd05230">
    <property type="entry name" value="UGD_SDR_e"/>
    <property type="match status" value="1"/>
</dbReference>
<keyword evidence="7" id="KW-0963">Cytoplasm</keyword>
<evidence type="ECO:0000256" key="13">
    <source>
        <dbReference type="ARBA" id="ARBA00023034"/>
    </source>
</evidence>
<comment type="similarity">
    <text evidence="5">Belongs to the NAD(P)-dependent epimerase/dehydratase family. UDP-glucuronic acid decarboxylase subfamily.</text>
</comment>
<comment type="subcellular location">
    <subcellularLocation>
        <location evidence="3">Cytoplasm</location>
    </subcellularLocation>
    <subcellularLocation>
        <location evidence="2">Golgi apparatus</location>
        <location evidence="2">Golgi stack membrane</location>
        <topology evidence="2">Single-pass type II membrane protein</topology>
    </subcellularLocation>
</comment>
<dbReference type="InterPro" id="IPR044516">
    <property type="entry name" value="UXS-like"/>
</dbReference>
<keyword evidence="14" id="KW-0472">Membrane</keyword>
<dbReference type="Gene3D" id="1.20.5.170">
    <property type="match status" value="1"/>
</dbReference>
<feature type="compositionally biased region" description="Acidic residues" evidence="18">
    <location>
        <begin position="435"/>
        <end position="444"/>
    </location>
</feature>
<dbReference type="InterPro" id="IPR036291">
    <property type="entry name" value="NAD(P)-bd_dom_sf"/>
</dbReference>
<evidence type="ECO:0000256" key="14">
    <source>
        <dbReference type="ARBA" id="ARBA00023136"/>
    </source>
</evidence>
<dbReference type="PANTHER" id="PTHR43078">
    <property type="entry name" value="UDP-GLUCURONIC ACID DECARBOXYLASE-RELATED"/>
    <property type="match status" value="1"/>
</dbReference>
<keyword evidence="15" id="KW-0456">Lyase</keyword>
<feature type="region of interest" description="Disordered" evidence="18">
    <location>
        <begin position="816"/>
        <end position="840"/>
    </location>
</feature>
<dbReference type="CDD" id="cd14688">
    <property type="entry name" value="bZIP_YAP"/>
    <property type="match status" value="1"/>
</dbReference>